<dbReference type="NCBIfam" id="TIGR01146">
    <property type="entry name" value="ATPsyn_F1gamma"/>
    <property type="match status" value="1"/>
</dbReference>
<reference evidence="11" key="1">
    <citation type="journal article" name="DNA Res.">
        <title>The physiological potential of anammox bacteria as revealed by their core genome structure.</title>
        <authorList>
            <person name="Okubo T."/>
            <person name="Toyoda A."/>
            <person name="Fukuhara K."/>
            <person name="Uchiyama I."/>
            <person name="Harigaya Y."/>
            <person name="Kuroiwa M."/>
            <person name="Suzuki T."/>
            <person name="Murakami Y."/>
            <person name="Suwa Y."/>
            <person name="Takami H."/>
        </authorList>
    </citation>
    <scope>NUCLEOTIDE SEQUENCE</scope>
    <source>
        <strain evidence="11">317325-2</strain>
    </source>
</reference>
<dbReference type="EMBL" id="AP021858">
    <property type="protein sequence ID" value="BBO24783.1"/>
    <property type="molecule type" value="Genomic_DNA"/>
</dbReference>
<dbReference type="PANTHER" id="PTHR11693:SF22">
    <property type="entry name" value="ATP SYNTHASE SUBUNIT GAMMA, MITOCHONDRIAL"/>
    <property type="match status" value="1"/>
</dbReference>
<dbReference type="GO" id="GO:0005886">
    <property type="term" value="C:plasma membrane"/>
    <property type="evidence" value="ECO:0007669"/>
    <property type="project" value="UniProtKB-SubCell"/>
</dbReference>
<dbReference type="Gene3D" id="1.10.287.80">
    <property type="entry name" value="ATP synthase, gamma subunit, helix hairpin domain"/>
    <property type="match status" value="1"/>
</dbReference>
<dbReference type="GO" id="GO:0046933">
    <property type="term" value="F:proton-transporting ATP synthase activity, rotational mechanism"/>
    <property type="evidence" value="ECO:0007669"/>
    <property type="project" value="UniProtKB-UniRule"/>
</dbReference>
<dbReference type="HAMAP" id="MF_00815">
    <property type="entry name" value="ATP_synth_gamma_bact"/>
    <property type="match status" value="1"/>
</dbReference>
<evidence type="ECO:0000313" key="12">
    <source>
        <dbReference type="Proteomes" id="UP000662873"/>
    </source>
</evidence>
<proteinExistence type="inferred from homology"/>
<evidence type="ECO:0000256" key="6">
    <source>
        <dbReference type="ARBA" id="ARBA00023065"/>
    </source>
</evidence>
<evidence type="ECO:0000256" key="7">
    <source>
        <dbReference type="ARBA" id="ARBA00023136"/>
    </source>
</evidence>
<keyword evidence="10" id="KW-1003">Cell membrane</keyword>
<evidence type="ECO:0000256" key="4">
    <source>
        <dbReference type="ARBA" id="ARBA00022448"/>
    </source>
</evidence>
<evidence type="ECO:0000256" key="2">
    <source>
        <dbReference type="ARBA" id="ARBA00004170"/>
    </source>
</evidence>
<dbReference type="AlphaFoldDB" id="A0A809RB52"/>
<evidence type="ECO:0000256" key="1">
    <source>
        <dbReference type="ARBA" id="ARBA00003456"/>
    </source>
</evidence>
<protein>
    <recommendedName>
        <fullName evidence="10">ATP synthase gamma chain</fullName>
    </recommendedName>
    <alternativeName>
        <fullName evidence="10">ATP synthase F1 sector gamma subunit</fullName>
    </alternativeName>
    <alternativeName>
        <fullName evidence="10">F-ATPase gamma subunit</fullName>
    </alternativeName>
</protein>
<dbReference type="CDD" id="cd12151">
    <property type="entry name" value="F1-ATPase_gamma"/>
    <property type="match status" value="1"/>
</dbReference>
<dbReference type="GO" id="GO:0045259">
    <property type="term" value="C:proton-transporting ATP synthase complex"/>
    <property type="evidence" value="ECO:0007669"/>
    <property type="project" value="UniProtKB-KW"/>
</dbReference>
<dbReference type="SUPFAM" id="SSF52943">
    <property type="entry name" value="ATP synthase (F1-ATPase), gamma subunit"/>
    <property type="match status" value="1"/>
</dbReference>
<dbReference type="Gene3D" id="3.40.1380.10">
    <property type="match status" value="1"/>
</dbReference>
<dbReference type="KEGG" id="npy:NPRO_23780"/>
<name>A0A809RB52_9BACT</name>
<comment type="function">
    <text evidence="1 10">Produces ATP from ADP in the presence of a proton gradient across the membrane. The gamma chain is believed to be important in regulating ATPase activity and the flow of protons through the CF(0) complex.</text>
</comment>
<evidence type="ECO:0000256" key="9">
    <source>
        <dbReference type="ARBA" id="ARBA00023310"/>
    </source>
</evidence>
<keyword evidence="8 10" id="KW-0139">CF(1)</keyword>
<dbReference type="PROSITE" id="PS00153">
    <property type="entry name" value="ATPASE_GAMMA"/>
    <property type="match status" value="1"/>
</dbReference>
<dbReference type="PRINTS" id="PR00126">
    <property type="entry name" value="ATPASEGAMMA"/>
</dbReference>
<dbReference type="GO" id="GO:0042777">
    <property type="term" value="P:proton motive force-driven plasma membrane ATP synthesis"/>
    <property type="evidence" value="ECO:0007669"/>
    <property type="project" value="UniProtKB-UniRule"/>
</dbReference>
<organism evidence="11 12">
    <name type="scientific">Candidatus Nitrosymbiomonas proteolyticus</name>
    <dbReference type="NCBI Taxonomy" id="2608984"/>
    <lineage>
        <taxon>Bacteria</taxon>
        <taxon>Bacillati</taxon>
        <taxon>Armatimonadota</taxon>
        <taxon>Armatimonadota incertae sedis</taxon>
        <taxon>Candidatus Nitrosymbiomonas</taxon>
    </lineage>
</organism>
<evidence type="ECO:0000256" key="10">
    <source>
        <dbReference type="HAMAP-Rule" id="MF_00815"/>
    </source>
</evidence>
<dbReference type="Pfam" id="PF00231">
    <property type="entry name" value="ATP-synt"/>
    <property type="match status" value="1"/>
</dbReference>
<dbReference type="InterPro" id="IPR023632">
    <property type="entry name" value="ATP_synth_F1_gsu_CS"/>
</dbReference>
<dbReference type="PANTHER" id="PTHR11693">
    <property type="entry name" value="ATP SYNTHASE GAMMA CHAIN"/>
    <property type="match status" value="1"/>
</dbReference>
<dbReference type="InterPro" id="IPR035968">
    <property type="entry name" value="ATP_synth_F1_ATPase_gsu"/>
</dbReference>
<evidence type="ECO:0000256" key="3">
    <source>
        <dbReference type="ARBA" id="ARBA00007681"/>
    </source>
</evidence>
<sequence length="286" mass="31201">MATLKQIRGRIKAAKSIQQITRAMKLVAAARFKRATERALAARPYSEKLKDVVSSLSGAGELPAHPLLERSDSDNFALILVTAERGLCGSYNTNLIRRAAQFLRETPGVAKVIGVGKKGALFFGKRGYEVVYQHTLPSAGASFDDAKAVAKVTQELFESGEVSKVYLCYAKFYSAIRQVPQVVQLLPIEPPETEEKSGANLGYIFEPTADTLVGTLLPRYFLTLLWQALLEATASEFAARMTAMTNATENAGKMIQNLTLKANRERQATITKEILEVVSGAEALKS</sequence>
<evidence type="ECO:0000313" key="11">
    <source>
        <dbReference type="EMBL" id="BBO24783.1"/>
    </source>
</evidence>
<accession>A0A809RB52</accession>
<keyword evidence="7 10" id="KW-0472">Membrane</keyword>
<dbReference type="InterPro" id="IPR000131">
    <property type="entry name" value="ATP_synth_F1_gsu"/>
</dbReference>
<evidence type="ECO:0000256" key="5">
    <source>
        <dbReference type="ARBA" id="ARBA00022781"/>
    </source>
</evidence>
<comment type="subcellular location">
    <subcellularLocation>
        <location evidence="10">Cell membrane</location>
        <topology evidence="10">Peripheral membrane protein</topology>
    </subcellularLocation>
    <subcellularLocation>
        <location evidence="2">Membrane</location>
        <topology evidence="2">Peripheral membrane protein</topology>
    </subcellularLocation>
</comment>
<gene>
    <name evidence="10" type="primary">atpG</name>
    <name evidence="11" type="ORF">NPRO_23780</name>
</gene>
<comment type="similarity">
    <text evidence="3 10">Belongs to the ATPase gamma chain family.</text>
</comment>
<evidence type="ECO:0000256" key="8">
    <source>
        <dbReference type="ARBA" id="ARBA00023196"/>
    </source>
</evidence>
<keyword evidence="5 10" id="KW-0375">Hydrogen ion transport</keyword>
<dbReference type="Proteomes" id="UP000662873">
    <property type="component" value="Chromosome"/>
</dbReference>
<keyword evidence="4 10" id="KW-0813">Transport</keyword>
<keyword evidence="6 10" id="KW-0406">Ion transport</keyword>
<keyword evidence="9 10" id="KW-0066">ATP synthesis</keyword>
<comment type="subunit">
    <text evidence="10">F-type ATPases have 2 components, CF(1) - the catalytic core - and CF(0) - the membrane proton channel. CF(1) has five subunits: alpha(3), beta(3), gamma(1), delta(1), epsilon(1). CF(0) has three main subunits: a, b and c.</text>
</comment>
<dbReference type="GO" id="GO:0005524">
    <property type="term" value="F:ATP binding"/>
    <property type="evidence" value="ECO:0007669"/>
    <property type="project" value="UniProtKB-UniRule"/>
</dbReference>